<keyword evidence="1" id="KW-0472">Membrane</keyword>
<accession>A0ABW7K1Z7</accession>
<feature type="transmembrane region" description="Helical" evidence="1">
    <location>
        <begin position="82"/>
        <end position="103"/>
    </location>
</feature>
<proteinExistence type="predicted"/>
<feature type="transmembrane region" description="Helical" evidence="1">
    <location>
        <begin position="12"/>
        <end position="35"/>
    </location>
</feature>
<dbReference type="Proteomes" id="UP001609175">
    <property type="component" value="Unassembled WGS sequence"/>
</dbReference>
<feature type="transmembrane region" description="Helical" evidence="1">
    <location>
        <begin position="55"/>
        <end position="75"/>
    </location>
</feature>
<comment type="caution">
    <text evidence="3">The sequence shown here is derived from an EMBL/GenBank/DDBJ whole genome shotgun (WGS) entry which is preliminary data.</text>
</comment>
<keyword evidence="1" id="KW-0812">Transmembrane</keyword>
<evidence type="ECO:0000256" key="1">
    <source>
        <dbReference type="SAM" id="Phobius"/>
    </source>
</evidence>
<dbReference type="EMBL" id="JBIMSO010000070">
    <property type="protein sequence ID" value="MFH5211161.1"/>
    <property type="molecule type" value="Genomic_DNA"/>
</dbReference>
<protein>
    <submittedName>
        <fullName evidence="3">Uncharacterized protein</fullName>
    </submittedName>
</protein>
<dbReference type="EMBL" id="JBIMSN010000024">
    <property type="protein sequence ID" value="MFH5228035.1"/>
    <property type="molecule type" value="Genomic_DNA"/>
</dbReference>
<evidence type="ECO:0000313" key="5">
    <source>
        <dbReference type="Proteomes" id="UP001609219"/>
    </source>
</evidence>
<evidence type="ECO:0000313" key="4">
    <source>
        <dbReference type="Proteomes" id="UP001609175"/>
    </source>
</evidence>
<gene>
    <name evidence="2" type="ORF">ACHIPZ_23565</name>
    <name evidence="3" type="ORF">ACHIRB_05445</name>
</gene>
<organism evidence="3 5">
    <name type="scientific">Antrihabitans spumae</name>
    <dbReference type="NCBI Taxonomy" id="3373370"/>
    <lineage>
        <taxon>Bacteria</taxon>
        <taxon>Bacillati</taxon>
        <taxon>Actinomycetota</taxon>
        <taxon>Actinomycetes</taxon>
        <taxon>Mycobacteriales</taxon>
        <taxon>Nocardiaceae</taxon>
        <taxon>Antrihabitans</taxon>
    </lineage>
</organism>
<dbReference type="Proteomes" id="UP001609219">
    <property type="component" value="Unassembled WGS sequence"/>
</dbReference>
<keyword evidence="1" id="KW-1133">Transmembrane helix</keyword>
<evidence type="ECO:0000313" key="3">
    <source>
        <dbReference type="EMBL" id="MFH5228035.1"/>
    </source>
</evidence>
<name>A0ABW7K1Z7_9NOCA</name>
<reference evidence="4 5" key="1">
    <citation type="submission" date="2024-10" db="EMBL/GenBank/DDBJ databases">
        <authorList>
            <person name="Riesco R."/>
        </authorList>
    </citation>
    <scope>NUCLEOTIDE SEQUENCE [LARGE SCALE GENOMIC DNA]</scope>
    <source>
        <strain evidence="2 4">NCIMB 15449</strain>
        <strain evidence="3 5">NCIMB 15450</strain>
    </source>
</reference>
<evidence type="ECO:0000313" key="2">
    <source>
        <dbReference type="EMBL" id="MFH5211161.1"/>
    </source>
</evidence>
<feature type="transmembrane region" description="Helical" evidence="1">
    <location>
        <begin position="123"/>
        <end position="143"/>
    </location>
</feature>
<keyword evidence="5" id="KW-1185">Reference proteome</keyword>
<sequence>MMRVLDPLRALLTLVVAYVAVSTLGFGIYLGVAAVMGQSPWDEVAVRDNIAYQRVAVILPILNLAVWTCAARWYFSGRRLRYPAWPLGLAWLIVALLLDYLAFVVPTHPLSLDHTSFYLEQGPWIYLTYLAVAVSAFLGRWWVTAGARHRVDAVPDQ</sequence>